<name>K3XCD4_GLOUD</name>
<dbReference type="Proteomes" id="UP000019132">
    <property type="component" value="Unassembled WGS sequence"/>
</dbReference>
<comment type="caution">
    <text evidence="3">Lacks conserved residue(s) required for the propagation of feature annotation.</text>
</comment>
<dbReference type="PANTHER" id="PTHR14949:SF56">
    <property type="entry name" value="EGF-LIKE-DOMAIN, MULTIPLE 7"/>
    <property type="match status" value="1"/>
</dbReference>
<keyword evidence="3" id="KW-0245">EGF-like domain</keyword>
<dbReference type="PROSITE" id="PS01186">
    <property type="entry name" value="EGF_2"/>
    <property type="match status" value="3"/>
</dbReference>
<dbReference type="eggNOG" id="KOG1225">
    <property type="taxonomic scope" value="Eukaryota"/>
</dbReference>
<dbReference type="EMBL" id="ADOS01001567">
    <property type="status" value="NOT_ANNOTATED_CDS"/>
    <property type="molecule type" value="Genomic_DNA"/>
</dbReference>
<proteinExistence type="predicted"/>
<keyword evidence="1" id="KW-0732">Signal</keyword>
<evidence type="ECO:0000259" key="4">
    <source>
        <dbReference type="PROSITE" id="PS50026"/>
    </source>
</evidence>
<reference evidence="6" key="1">
    <citation type="journal article" date="2010" name="Genome Biol.">
        <title>Genome sequence of the necrotrophic plant pathogen Pythium ultimum reveals original pathogenicity mechanisms and effector repertoire.</title>
        <authorList>
            <person name="Levesque C.A."/>
            <person name="Brouwer H."/>
            <person name="Cano L."/>
            <person name="Hamilton J.P."/>
            <person name="Holt C."/>
            <person name="Huitema E."/>
            <person name="Raffaele S."/>
            <person name="Robideau G.P."/>
            <person name="Thines M."/>
            <person name="Win J."/>
            <person name="Zerillo M.M."/>
            <person name="Beakes G.W."/>
            <person name="Boore J.L."/>
            <person name="Busam D."/>
            <person name="Dumas B."/>
            <person name="Ferriera S."/>
            <person name="Fuerstenberg S.I."/>
            <person name="Gachon C.M."/>
            <person name="Gaulin E."/>
            <person name="Govers F."/>
            <person name="Grenville-Briggs L."/>
            <person name="Horner N."/>
            <person name="Hostetler J."/>
            <person name="Jiang R.H."/>
            <person name="Johnson J."/>
            <person name="Krajaejun T."/>
            <person name="Lin H."/>
            <person name="Meijer H.J."/>
            <person name="Moore B."/>
            <person name="Morris P."/>
            <person name="Phuntmart V."/>
            <person name="Puiu D."/>
            <person name="Shetty J."/>
            <person name="Stajich J.E."/>
            <person name="Tripathy S."/>
            <person name="Wawra S."/>
            <person name="van West P."/>
            <person name="Whitty B.R."/>
            <person name="Coutinho P.M."/>
            <person name="Henrissat B."/>
            <person name="Martin F."/>
            <person name="Thomas P.D."/>
            <person name="Tyler B.M."/>
            <person name="De Vries R.P."/>
            <person name="Kamoun S."/>
            <person name="Yandell M."/>
            <person name="Tisserat N."/>
            <person name="Buell C.R."/>
        </authorList>
    </citation>
    <scope>NUCLEOTIDE SEQUENCE</scope>
    <source>
        <strain evidence="6">DAOM:BR144</strain>
    </source>
</reference>
<dbReference type="HOGENOM" id="CLU_005568_0_0_1"/>
<dbReference type="InParanoid" id="K3XCD4"/>
<feature type="domain" description="EGF-like" evidence="4">
    <location>
        <begin position="726"/>
        <end position="760"/>
    </location>
</feature>
<dbReference type="InterPro" id="IPR000742">
    <property type="entry name" value="EGF"/>
</dbReference>
<organism evidence="5 6">
    <name type="scientific">Globisporangium ultimum (strain ATCC 200006 / CBS 805.95 / DAOM BR144)</name>
    <name type="common">Pythium ultimum</name>
    <dbReference type="NCBI Taxonomy" id="431595"/>
    <lineage>
        <taxon>Eukaryota</taxon>
        <taxon>Sar</taxon>
        <taxon>Stramenopiles</taxon>
        <taxon>Oomycota</taxon>
        <taxon>Peronosporomycetes</taxon>
        <taxon>Pythiales</taxon>
        <taxon>Pythiaceae</taxon>
        <taxon>Globisporangium</taxon>
    </lineage>
</organism>
<reference evidence="5" key="3">
    <citation type="submission" date="2015-02" db="UniProtKB">
        <authorList>
            <consortium name="EnsemblProtists"/>
        </authorList>
    </citation>
    <scope>IDENTIFICATION</scope>
    <source>
        <strain evidence="5">DAOM BR144</strain>
    </source>
</reference>
<dbReference type="STRING" id="431595.K3XCD4"/>
<dbReference type="OMA" id="QQFICAA"/>
<dbReference type="PROSITE" id="PS00022">
    <property type="entry name" value="EGF_1"/>
    <property type="match status" value="4"/>
</dbReference>
<dbReference type="Pfam" id="PF07974">
    <property type="entry name" value="EGF_2"/>
    <property type="match status" value="1"/>
</dbReference>
<keyword evidence="6" id="KW-1185">Reference proteome</keyword>
<protein>
    <recommendedName>
        <fullName evidence="4">EGF-like domain-containing protein</fullName>
    </recommendedName>
</protein>
<dbReference type="VEuPathDB" id="FungiDB:PYU1_G014852"/>
<dbReference type="PROSITE" id="PS50026">
    <property type="entry name" value="EGF_3"/>
    <property type="match status" value="2"/>
</dbReference>
<feature type="disulfide bond" evidence="3">
    <location>
        <begin position="698"/>
        <end position="707"/>
    </location>
</feature>
<evidence type="ECO:0000256" key="1">
    <source>
        <dbReference type="ARBA" id="ARBA00022729"/>
    </source>
</evidence>
<keyword evidence="2 3" id="KW-1015">Disulfide bond</keyword>
<dbReference type="Gene3D" id="2.10.25.10">
    <property type="entry name" value="Laminin"/>
    <property type="match status" value="2"/>
</dbReference>
<dbReference type="PANTHER" id="PTHR14949">
    <property type="entry name" value="EGF-LIKE-DOMAIN, MULTIPLE 7, 8"/>
    <property type="match status" value="1"/>
</dbReference>
<feature type="disulfide bond" evidence="3">
    <location>
        <begin position="750"/>
        <end position="759"/>
    </location>
</feature>
<evidence type="ECO:0000313" key="6">
    <source>
        <dbReference type="Proteomes" id="UP000019132"/>
    </source>
</evidence>
<dbReference type="EnsemblProtists" id="PYU1_T014883">
    <property type="protein sequence ID" value="PYU1_T014883"/>
    <property type="gene ID" value="PYU1_G014852"/>
</dbReference>
<accession>K3XCD4</accession>
<evidence type="ECO:0000256" key="2">
    <source>
        <dbReference type="ARBA" id="ARBA00023157"/>
    </source>
</evidence>
<dbReference type="InterPro" id="IPR050969">
    <property type="entry name" value="Dev_Signal_Modulators"/>
</dbReference>
<dbReference type="AlphaFoldDB" id="K3XCD4"/>
<feature type="domain" description="EGF-like" evidence="4">
    <location>
        <begin position="672"/>
        <end position="708"/>
    </location>
</feature>
<evidence type="ECO:0000256" key="3">
    <source>
        <dbReference type="PROSITE-ProRule" id="PRU00076"/>
    </source>
</evidence>
<reference evidence="6" key="2">
    <citation type="submission" date="2010-04" db="EMBL/GenBank/DDBJ databases">
        <authorList>
            <person name="Buell R."/>
            <person name="Hamilton J."/>
            <person name="Hostetler J."/>
        </authorList>
    </citation>
    <scope>NUCLEOTIDE SEQUENCE [LARGE SCALE GENOMIC DNA]</scope>
    <source>
        <strain evidence="6">DAOM:BR144</strain>
    </source>
</reference>
<dbReference type="InterPro" id="IPR013111">
    <property type="entry name" value="EGF_extracell"/>
</dbReference>
<dbReference type="SMART" id="SM00181">
    <property type="entry name" value="EGF"/>
    <property type="match status" value="4"/>
</dbReference>
<sequence>MVCHCHDSFTGYDCSGIICPKGKAWGVITGVDRAHELVGCSGRGYCSYETGVCQCQQGFHGDACQFTDCPDGCMSRGKCISMKERAQNEVLSRELYDRFEFIYNDVWDNDMILGCACDDIYSGPNCALKKCPVGDDPLTTGQANEVQLVQCLTSYQQQTLTLRFDAPLTQGTFLLLFGKQYTRPISFNALASLDSNGLSIASSLLALTGVTGVTVTRSGSPPTQADWQINFPTTNVAQNAVLPRWKVLEVQQFICAADAGVFSLTFGNDTISKIPYNADVNTFRTMLSTITFIGTLDITLSSGGTTICSATGTTYVTIKFTQLWDRNYFGDIPEITFSNLDAKGLVSLFLLDGDGFVDAEAKEVVKGLDSCRIIERQSFVCAATSGNFALTFEDGTRVANLPFDIAADLLEATIIASVPYIVDIDVTYSSDASVACTVAGTTITIDFVVVKSNGAKGDGDLAEVLADRTNGGFYGLNHISNRLKFPTTALTEVTRGVTCVPFDHSFSPNPTSQMVAPVQQGGGTFTVAFRGYTSNPIPATSTPNDVQQILQLLPTIQGVNVSHSGALACETPANVMSVTFTQNFGNLPTVVVDGARLVSGSNVTAFGGGMDVQGLVSIDGTKENAVCSGRGQCDDLKLGKCVCFLGYTNSNGNGELGNVFVNRGDCGCTSCIPVSCPGDLSCSGHGTCSGEPSYKCTCALGWQGGDCADRVCPSGASWFDYPVATNAAHRTMSECSGVGTCDRSSGVCKCPRPYTGTACELSKYHRSHTLTAPNIYKNIVLFVPVVSCGGSTTECSGNGQCLTLNALAPLIAINGENAGFSYGSDPNNPRTWDRHKVRSCLCDADFLGYDCSLRECLRGDDPSTYDDPIERQLLQCVATAGTFTLTFRDQMTAAIPFNANEAAIKSALESLSTIKEVQITFRNTAVACSTTQSVILIDFVSELGDLPTLKGSRALLRDNVNGNGQDGSGTLVFASRGIVLQGEASVTSTRENAFCSNHGKCDFTTGTCNCDDNYGSSNGKGGPGPIGDCGFHELKYAAAQ</sequence>
<evidence type="ECO:0000313" key="5">
    <source>
        <dbReference type="EnsemblProtists" id="PYU1_T014883"/>
    </source>
</evidence>